<keyword evidence="3" id="KW-0309">Germination</keyword>
<proteinExistence type="inferred from homology"/>
<comment type="caution">
    <text evidence="11">The sequence shown here is derived from an EMBL/GenBank/DDBJ whole genome shotgun (WGS) entry which is preliminary data.</text>
</comment>
<gene>
    <name evidence="11" type="ORF">OIH86_14050</name>
</gene>
<sequence>MYKKLLIIICMLLLTSGCWSKKDLNELAIVTAIGIDKTEDGYSVSIQVLNPSELAGNTSSGRTEVARFIKSGETVFEALRKLSTDTPRRVYLAHLREVVFGEELAREGIGKALDFISRDHEMRTDFYITVAKGSTAADILNIQTAIEKVPANKLFNALENSEIVWAAAKTVKLDELINSIVSKGKEPVLTGIYHYGSAEVGSNIENVHNVSPETGLRIDYLAVFKKDKLIGWLNMNESKGFNYITDNIKNTAVTIEQEDGKITIETLRSKTKVKGKMEKGKPVIDITVTPEGNIADVESSIDLSKPENIDKLEKKYADNIKEKVQTSVQKVQEDFQSDIFGFGEVIHRADPKAWKGLEDNWDEHFTNLNVNVHVKTEIRRLGTITDSFQKETKE</sequence>
<dbReference type="PANTHER" id="PTHR35789">
    <property type="entry name" value="SPORE GERMINATION PROTEIN B3"/>
    <property type="match status" value="1"/>
</dbReference>
<organism evidence="11 12">
    <name type="scientific">Metabacillus halosaccharovorans</name>
    <dbReference type="NCBI Taxonomy" id="930124"/>
    <lineage>
        <taxon>Bacteria</taxon>
        <taxon>Bacillati</taxon>
        <taxon>Bacillota</taxon>
        <taxon>Bacilli</taxon>
        <taxon>Bacillales</taxon>
        <taxon>Bacillaceae</taxon>
        <taxon>Metabacillus</taxon>
    </lineage>
</organism>
<dbReference type="Proteomes" id="UP001526147">
    <property type="component" value="Unassembled WGS sequence"/>
</dbReference>
<accession>A0ABT3DID0</accession>
<dbReference type="EMBL" id="JAOYEY010000043">
    <property type="protein sequence ID" value="MCV9886757.1"/>
    <property type="molecule type" value="Genomic_DNA"/>
</dbReference>
<feature type="signal peptide" evidence="8">
    <location>
        <begin position="1"/>
        <end position="21"/>
    </location>
</feature>
<keyword evidence="6" id="KW-0564">Palmitate</keyword>
<feature type="chain" id="PRO_5046468038" evidence="8">
    <location>
        <begin position="22"/>
        <end position="394"/>
    </location>
</feature>
<protein>
    <submittedName>
        <fullName evidence="11">Ger(X)C family spore germination protein</fullName>
    </submittedName>
</protein>
<dbReference type="InterPro" id="IPR008844">
    <property type="entry name" value="Spore_GerAC-like"/>
</dbReference>
<evidence type="ECO:0000256" key="3">
    <source>
        <dbReference type="ARBA" id="ARBA00022544"/>
    </source>
</evidence>
<evidence type="ECO:0000256" key="8">
    <source>
        <dbReference type="SAM" id="SignalP"/>
    </source>
</evidence>
<evidence type="ECO:0000259" key="10">
    <source>
        <dbReference type="Pfam" id="PF25198"/>
    </source>
</evidence>
<keyword evidence="7" id="KW-0449">Lipoprotein</keyword>
<dbReference type="Gene3D" id="6.20.190.10">
    <property type="entry name" value="Nutrient germinant receptor protein C, domain 1"/>
    <property type="match status" value="1"/>
</dbReference>
<feature type="domain" description="Spore germination protein N-terminal" evidence="10">
    <location>
        <begin position="21"/>
        <end position="190"/>
    </location>
</feature>
<evidence type="ECO:0000313" key="11">
    <source>
        <dbReference type="EMBL" id="MCV9886757.1"/>
    </source>
</evidence>
<dbReference type="InterPro" id="IPR046953">
    <property type="entry name" value="Spore_GerAC-like_C"/>
</dbReference>
<comment type="subcellular location">
    <subcellularLocation>
        <location evidence="1">Membrane</location>
        <topology evidence="1">Lipid-anchor</topology>
    </subcellularLocation>
</comment>
<keyword evidence="12" id="KW-1185">Reference proteome</keyword>
<dbReference type="RefSeq" id="WP_264143300.1">
    <property type="nucleotide sequence ID" value="NZ_JAOYEY010000043.1"/>
</dbReference>
<keyword evidence="4 8" id="KW-0732">Signal</keyword>
<reference evidence="11 12" key="1">
    <citation type="submission" date="2022-10" db="EMBL/GenBank/DDBJ databases">
        <title>Draft genome assembly of moderately radiation resistant bacterium Metabacillus halosaccharovorans.</title>
        <authorList>
            <person name="Pal S."/>
            <person name="Gopinathan A."/>
        </authorList>
    </citation>
    <scope>NUCLEOTIDE SEQUENCE [LARGE SCALE GENOMIC DNA]</scope>
    <source>
        <strain evidence="11 12">VITHBRA001</strain>
    </source>
</reference>
<dbReference type="PANTHER" id="PTHR35789:SF1">
    <property type="entry name" value="SPORE GERMINATION PROTEIN B3"/>
    <property type="match status" value="1"/>
</dbReference>
<evidence type="ECO:0000259" key="9">
    <source>
        <dbReference type="Pfam" id="PF05504"/>
    </source>
</evidence>
<dbReference type="InterPro" id="IPR057336">
    <property type="entry name" value="GerAC_N"/>
</dbReference>
<evidence type="ECO:0000256" key="1">
    <source>
        <dbReference type="ARBA" id="ARBA00004635"/>
    </source>
</evidence>
<evidence type="ECO:0000256" key="5">
    <source>
        <dbReference type="ARBA" id="ARBA00023136"/>
    </source>
</evidence>
<dbReference type="InterPro" id="IPR038501">
    <property type="entry name" value="Spore_GerAC_C_sf"/>
</dbReference>
<keyword evidence="5" id="KW-0472">Membrane</keyword>
<feature type="domain" description="Spore germination GerAC-like C-terminal" evidence="9">
    <location>
        <begin position="221"/>
        <end position="382"/>
    </location>
</feature>
<dbReference type="Pfam" id="PF05504">
    <property type="entry name" value="Spore_GerAC"/>
    <property type="match status" value="1"/>
</dbReference>
<evidence type="ECO:0000256" key="7">
    <source>
        <dbReference type="ARBA" id="ARBA00023288"/>
    </source>
</evidence>
<dbReference type="Gene3D" id="3.30.300.210">
    <property type="entry name" value="Nutrient germinant receptor protein C, domain 3"/>
    <property type="match status" value="1"/>
</dbReference>
<name>A0ABT3DID0_9BACI</name>
<evidence type="ECO:0000256" key="4">
    <source>
        <dbReference type="ARBA" id="ARBA00022729"/>
    </source>
</evidence>
<evidence type="ECO:0000256" key="2">
    <source>
        <dbReference type="ARBA" id="ARBA00007886"/>
    </source>
</evidence>
<dbReference type="NCBIfam" id="TIGR02887">
    <property type="entry name" value="spore_ger_x_C"/>
    <property type="match status" value="1"/>
</dbReference>
<comment type="similarity">
    <text evidence="2">Belongs to the GerABKC lipoprotein family.</text>
</comment>
<dbReference type="Pfam" id="PF25198">
    <property type="entry name" value="Spore_GerAC_N"/>
    <property type="match status" value="1"/>
</dbReference>
<evidence type="ECO:0000256" key="6">
    <source>
        <dbReference type="ARBA" id="ARBA00023139"/>
    </source>
</evidence>
<evidence type="ECO:0000313" key="12">
    <source>
        <dbReference type="Proteomes" id="UP001526147"/>
    </source>
</evidence>
<dbReference type="PROSITE" id="PS51257">
    <property type="entry name" value="PROKAR_LIPOPROTEIN"/>
    <property type="match status" value="1"/>
</dbReference>